<comment type="catalytic activity">
    <reaction evidence="2">
        <text>2 GTP = 3',3'-c-di-GMP + 2 diphosphate</text>
        <dbReference type="Rhea" id="RHEA:24898"/>
        <dbReference type="ChEBI" id="CHEBI:33019"/>
        <dbReference type="ChEBI" id="CHEBI:37565"/>
        <dbReference type="ChEBI" id="CHEBI:58805"/>
        <dbReference type="EC" id="2.7.7.65"/>
    </reaction>
</comment>
<dbReference type="RefSeq" id="WP_202057414.1">
    <property type="nucleotide sequence ID" value="NZ_JAEQMY010000007.1"/>
</dbReference>
<dbReference type="PANTHER" id="PTHR45138">
    <property type="entry name" value="REGULATORY COMPONENTS OF SENSORY TRANSDUCTION SYSTEM"/>
    <property type="match status" value="1"/>
</dbReference>
<dbReference type="FunFam" id="3.30.70.270:FF:000001">
    <property type="entry name" value="Diguanylate cyclase domain protein"/>
    <property type="match status" value="1"/>
</dbReference>
<keyword evidence="3" id="KW-0812">Transmembrane</keyword>
<keyword evidence="3" id="KW-0472">Membrane</keyword>
<proteinExistence type="predicted"/>
<comment type="caution">
    <text evidence="5">The sequence shown here is derived from an EMBL/GenBank/DDBJ whole genome shotgun (WGS) entry which is preliminary data.</text>
</comment>
<dbReference type="InterPro" id="IPR029787">
    <property type="entry name" value="Nucleotide_cyclase"/>
</dbReference>
<evidence type="ECO:0000313" key="6">
    <source>
        <dbReference type="Proteomes" id="UP000605848"/>
    </source>
</evidence>
<dbReference type="CDD" id="cd01949">
    <property type="entry name" value="GGDEF"/>
    <property type="match status" value="1"/>
</dbReference>
<evidence type="ECO:0000256" key="3">
    <source>
        <dbReference type="SAM" id="Phobius"/>
    </source>
</evidence>
<dbReference type="GO" id="GO:0052621">
    <property type="term" value="F:diguanylate cyclase activity"/>
    <property type="evidence" value="ECO:0007669"/>
    <property type="project" value="UniProtKB-EC"/>
</dbReference>
<evidence type="ECO:0000259" key="4">
    <source>
        <dbReference type="PROSITE" id="PS50887"/>
    </source>
</evidence>
<gene>
    <name evidence="5" type="ORF">JKG68_07125</name>
</gene>
<dbReference type="InterPro" id="IPR043128">
    <property type="entry name" value="Rev_trsase/Diguanyl_cyclase"/>
</dbReference>
<dbReference type="EC" id="2.7.7.65" evidence="1"/>
<dbReference type="SMART" id="SM00267">
    <property type="entry name" value="GGDEF"/>
    <property type="match status" value="1"/>
</dbReference>
<feature type="transmembrane region" description="Helical" evidence="3">
    <location>
        <begin position="97"/>
        <end position="118"/>
    </location>
</feature>
<evidence type="ECO:0000256" key="1">
    <source>
        <dbReference type="ARBA" id="ARBA00012528"/>
    </source>
</evidence>
<dbReference type="PROSITE" id="PS50887">
    <property type="entry name" value="GGDEF"/>
    <property type="match status" value="1"/>
</dbReference>
<protein>
    <recommendedName>
        <fullName evidence="1">diguanylate cyclase</fullName>
        <ecNumber evidence="1">2.7.7.65</ecNumber>
    </recommendedName>
</protein>
<feature type="transmembrane region" description="Helical" evidence="3">
    <location>
        <begin position="42"/>
        <end position="61"/>
    </location>
</feature>
<dbReference type="EMBL" id="JAEQMY010000007">
    <property type="protein sequence ID" value="MBL0403730.1"/>
    <property type="molecule type" value="Genomic_DNA"/>
</dbReference>
<dbReference type="AlphaFoldDB" id="A0A936ZDH4"/>
<dbReference type="NCBIfam" id="TIGR00254">
    <property type="entry name" value="GGDEF"/>
    <property type="match status" value="1"/>
</dbReference>
<reference evidence="5" key="1">
    <citation type="submission" date="2021-01" db="EMBL/GenBank/DDBJ databases">
        <title>Microvirga sp.</title>
        <authorList>
            <person name="Kim M.K."/>
        </authorList>
    </citation>
    <scope>NUCLEOTIDE SEQUENCE</scope>
    <source>
        <strain evidence="5">5420S-16</strain>
    </source>
</reference>
<name>A0A936ZDH4_9HYPH</name>
<organism evidence="5 6">
    <name type="scientific">Microvirga aerilata</name>
    <dbReference type="NCBI Taxonomy" id="670292"/>
    <lineage>
        <taxon>Bacteria</taxon>
        <taxon>Pseudomonadati</taxon>
        <taxon>Pseudomonadota</taxon>
        <taxon>Alphaproteobacteria</taxon>
        <taxon>Hyphomicrobiales</taxon>
        <taxon>Methylobacteriaceae</taxon>
        <taxon>Microvirga</taxon>
    </lineage>
</organism>
<dbReference type="InterPro" id="IPR000160">
    <property type="entry name" value="GGDEF_dom"/>
</dbReference>
<feature type="transmembrane region" description="Helical" evidence="3">
    <location>
        <begin position="12"/>
        <end position="30"/>
    </location>
</feature>
<evidence type="ECO:0000256" key="2">
    <source>
        <dbReference type="ARBA" id="ARBA00034247"/>
    </source>
</evidence>
<dbReference type="Pfam" id="PF00990">
    <property type="entry name" value="GGDEF"/>
    <property type="match status" value="1"/>
</dbReference>
<sequence>MDGPLTQRRHTILAIVIVCGMLCVGALWWFETRAGLISEMDRYGYPALLAIFATGLLASVLSPSHRSYVELGCYFGTGLYFIAAVTTFSIMQSGSNLYTVANTLQWMPILYIVAFIFFEKKRAIFAGLSVFLLSILAPLAVFATKGGQFWDVPLGALLINGYAVHLMVLLTLSLFIMLKDQFVQASELARKMESTAHTDQLTSIPNRRGLEAILDRYGEAPTQPVTLILLDIDHFKRVNDQFGHLTGDDVLCSTAKLIKRQLRPTDAIGRWGGEEFLIIAPDTDLQAGMSLADHLRRTVNASIHSVVGPVSFSAGLAVWADGRTLRDTLHLADRSLYEAKRQGRNRVEALDILTGRTFGNVISLSRLH</sequence>
<accession>A0A936ZDH4</accession>
<feature type="transmembrane region" description="Helical" evidence="3">
    <location>
        <begin position="73"/>
        <end position="91"/>
    </location>
</feature>
<feature type="transmembrane region" description="Helical" evidence="3">
    <location>
        <begin position="125"/>
        <end position="144"/>
    </location>
</feature>
<dbReference type="PANTHER" id="PTHR45138:SF9">
    <property type="entry name" value="DIGUANYLATE CYCLASE DGCM-RELATED"/>
    <property type="match status" value="1"/>
</dbReference>
<keyword evidence="6" id="KW-1185">Reference proteome</keyword>
<feature type="transmembrane region" description="Helical" evidence="3">
    <location>
        <begin position="156"/>
        <end position="178"/>
    </location>
</feature>
<evidence type="ECO:0000313" key="5">
    <source>
        <dbReference type="EMBL" id="MBL0403730.1"/>
    </source>
</evidence>
<dbReference type="InterPro" id="IPR050469">
    <property type="entry name" value="Diguanylate_Cyclase"/>
</dbReference>
<dbReference type="Proteomes" id="UP000605848">
    <property type="component" value="Unassembled WGS sequence"/>
</dbReference>
<dbReference type="SUPFAM" id="SSF55073">
    <property type="entry name" value="Nucleotide cyclase"/>
    <property type="match status" value="1"/>
</dbReference>
<dbReference type="Gene3D" id="3.30.70.270">
    <property type="match status" value="1"/>
</dbReference>
<keyword evidence="3" id="KW-1133">Transmembrane helix</keyword>
<feature type="domain" description="GGDEF" evidence="4">
    <location>
        <begin position="223"/>
        <end position="352"/>
    </location>
</feature>